<keyword evidence="1" id="KW-0812">Transmembrane</keyword>
<accession>A0A1T5CN47</accession>
<evidence type="ECO:0000256" key="1">
    <source>
        <dbReference type="SAM" id="Phobius"/>
    </source>
</evidence>
<reference evidence="3" key="1">
    <citation type="submission" date="2017-02" db="EMBL/GenBank/DDBJ databases">
        <authorList>
            <person name="Varghese N."/>
            <person name="Submissions S."/>
        </authorList>
    </citation>
    <scope>NUCLEOTIDE SEQUENCE [LARGE SCALE GENOMIC DNA]</scope>
    <source>
        <strain evidence="3">DSM 23405</strain>
    </source>
</reference>
<dbReference type="AlphaFoldDB" id="A0A1T5CN47"/>
<dbReference type="EMBL" id="FUYY01000003">
    <property type="protein sequence ID" value="SKB60761.1"/>
    <property type="molecule type" value="Genomic_DNA"/>
</dbReference>
<name>A0A1T5CN47_9FLAO</name>
<feature type="transmembrane region" description="Helical" evidence="1">
    <location>
        <begin position="38"/>
        <end position="62"/>
    </location>
</feature>
<dbReference type="Proteomes" id="UP000190230">
    <property type="component" value="Unassembled WGS sequence"/>
</dbReference>
<protein>
    <submittedName>
        <fullName evidence="2">Phage shock protein C (PspC) family protein</fullName>
    </submittedName>
</protein>
<gene>
    <name evidence="2" type="ORF">SAMN05660776_2066</name>
</gene>
<keyword evidence="1" id="KW-1133">Transmembrane helix</keyword>
<proteinExistence type="predicted"/>
<organism evidence="2 3">
    <name type="scientific">Salegentibacter holothuriorum</name>
    <dbReference type="NCBI Taxonomy" id="241145"/>
    <lineage>
        <taxon>Bacteria</taxon>
        <taxon>Pseudomonadati</taxon>
        <taxon>Bacteroidota</taxon>
        <taxon>Flavobacteriia</taxon>
        <taxon>Flavobacteriales</taxon>
        <taxon>Flavobacteriaceae</taxon>
        <taxon>Salegentibacter</taxon>
    </lineage>
</organism>
<evidence type="ECO:0000313" key="2">
    <source>
        <dbReference type="EMBL" id="SKB60761.1"/>
    </source>
</evidence>
<keyword evidence="1" id="KW-0472">Membrane</keyword>
<sequence length="78" mass="9408">MSMTKMVHNIRYYFERHGFYVSSRVADKLGMRAKSIRLFFIYASFFTLGSWFVVYLVLAFWLKLKDLVYTKRTSVFDL</sequence>
<dbReference type="STRING" id="241145.SAMN05660776_2066"/>
<keyword evidence="3" id="KW-1185">Reference proteome</keyword>
<evidence type="ECO:0000313" key="3">
    <source>
        <dbReference type="Proteomes" id="UP000190230"/>
    </source>
</evidence>